<dbReference type="Proteomes" id="UP001163223">
    <property type="component" value="Chromosome"/>
</dbReference>
<gene>
    <name evidence="1" type="ORF">OXU80_03320</name>
</gene>
<dbReference type="EMBL" id="CP113520">
    <property type="protein sequence ID" value="WAJ29281.1"/>
    <property type="molecule type" value="Genomic_DNA"/>
</dbReference>
<accession>A0ACD4NR79</accession>
<sequence length="396" mass="40201">MSVLAAPVASSRRVDRLGVLIALVAILGAILPFALFRANRIVPGEGGGIAAALPPAEAALLGLALLCFLAAAVLRVPAAVKLAAGAALLALACLLVGRSAGFLTPPGNSFARVAPGSGFWTLSFAALLLAADALVRLRLPPLGRVAVLVLALALLGLLLWSGAWDGLSLLKEYGTRTERFWAEGRRHVALAFGSVAAACLLGLPLGLLCHRVGRLRAGVLSVLNILQTVPSIALFGLLIGPLAWVAANVPGARALGISGIGAAPAFVALVGYSLLPIVSNTVVGLAGVSRSVVEAARGMGMRRSQRLFRVELPLAAPVVLTGIRIVLVQNIGIATVAALIGGGGFGVFVFQGVGQTAMDLVLLGAAPTVLLAFTAAVLLDAAVEALSGSNRRKAER</sequence>
<evidence type="ECO:0000313" key="1">
    <source>
        <dbReference type="EMBL" id="WAJ29281.1"/>
    </source>
</evidence>
<keyword evidence="2" id="KW-1185">Reference proteome</keyword>
<name>A0ACD4NR79_9HYPH</name>
<reference evidence="1" key="1">
    <citation type="submission" date="2022-11" db="EMBL/GenBank/DDBJ databases">
        <title>beta-Carotene-producing bacterium, Jeongeuplla avenae sp. nov., alleviates the salt stress of Arabidopsis seedlings.</title>
        <authorList>
            <person name="Jiang L."/>
            <person name="Lee J."/>
        </authorList>
    </citation>
    <scope>NUCLEOTIDE SEQUENCE</scope>
    <source>
        <strain evidence="1">DY_R2A_6</strain>
    </source>
</reference>
<organism evidence="1 2">
    <name type="scientific">Antarcticirhabdus aurantiaca</name>
    <dbReference type="NCBI Taxonomy" id="2606717"/>
    <lineage>
        <taxon>Bacteria</taxon>
        <taxon>Pseudomonadati</taxon>
        <taxon>Pseudomonadota</taxon>
        <taxon>Alphaproteobacteria</taxon>
        <taxon>Hyphomicrobiales</taxon>
        <taxon>Aurantimonadaceae</taxon>
        <taxon>Antarcticirhabdus</taxon>
    </lineage>
</organism>
<evidence type="ECO:0000313" key="2">
    <source>
        <dbReference type="Proteomes" id="UP001163223"/>
    </source>
</evidence>
<proteinExistence type="predicted"/>
<protein>
    <submittedName>
        <fullName evidence="1">ABC transporter permease</fullName>
    </submittedName>
</protein>